<dbReference type="AlphaFoldDB" id="A0A8J3PHV9"/>
<evidence type="ECO:0000313" key="1">
    <source>
        <dbReference type="EMBL" id="GIG18286.1"/>
    </source>
</evidence>
<reference evidence="1" key="1">
    <citation type="submission" date="2021-01" db="EMBL/GenBank/DDBJ databases">
        <title>Whole genome shotgun sequence of Catellatospora methionotrophica NBRC 14553.</title>
        <authorList>
            <person name="Komaki H."/>
            <person name="Tamura T."/>
        </authorList>
    </citation>
    <scope>NUCLEOTIDE SEQUENCE</scope>
    <source>
        <strain evidence="1">NBRC 14553</strain>
    </source>
</reference>
<gene>
    <name evidence="1" type="ORF">Cme02nite_66180</name>
</gene>
<organism evidence="1 2">
    <name type="scientific">Catellatospora methionotrophica</name>
    <dbReference type="NCBI Taxonomy" id="121620"/>
    <lineage>
        <taxon>Bacteria</taxon>
        <taxon>Bacillati</taxon>
        <taxon>Actinomycetota</taxon>
        <taxon>Actinomycetes</taxon>
        <taxon>Micromonosporales</taxon>
        <taxon>Micromonosporaceae</taxon>
        <taxon>Catellatospora</taxon>
    </lineage>
</organism>
<comment type="caution">
    <text evidence="1">The sequence shown here is derived from an EMBL/GenBank/DDBJ whole genome shotgun (WGS) entry which is preliminary data.</text>
</comment>
<evidence type="ECO:0000313" key="2">
    <source>
        <dbReference type="Proteomes" id="UP000660339"/>
    </source>
</evidence>
<dbReference type="EMBL" id="BONJ01000039">
    <property type="protein sequence ID" value="GIG18286.1"/>
    <property type="molecule type" value="Genomic_DNA"/>
</dbReference>
<sequence>MAGAEMSHHGARGGRVLDREQFIAYARKQQVMAVRLLAEHGQCAGGCGCGRPWPCPQQESLSVTADHYRARLALLDVTVVLPVVTPSVARPARRALRVLLSLISSAGSATLAAITARSNR</sequence>
<protein>
    <submittedName>
        <fullName evidence="1">Uncharacterized protein</fullName>
    </submittedName>
</protein>
<keyword evidence="2" id="KW-1185">Reference proteome</keyword>
<dbReference type="Proteomes" id="UP000660339">
    <property type="component" value="Unassembled WGS sequence"/>
</dbReference>
<name>A0A8J3PHV9_9ACTN</name>
<proteinExistence type="predicted"/>
<accession>A0A8J3PHV9</accession>